<dbReference type="PANTHER" id="PTHR30250">
    <property type="entry name" value="PST FAMILY PREDICTED COLANIC ACID TRANSPORTER"/>
    <property type="match status" value="1"/>
</dbReference>
<keyword evidence="3 6" id="KW-0812">Transmembrane</keyword>
<feature type="transmembrane region" description="Helical" evidence="6">
    <location>
        <begin position="391"/>
        <end position="409"/>
    </location>
</feature>
<accession>A0ABT2D0N9</accession>
<name>A0ABT2D0N9_9BURK</name>
<evidence type="ECO:0000256" key="4">
    <source>
        <dbReference type="ARBA" id="ARBA00022989"/>
    </source>
</evidence>
<evidence type="ECO:0000256" key="5">
    <source>
        <dbReference type="ARBA" id="ARBA00023136"/>
    </source>
</evidence>
<evidence type="ECO:0000256" key="3">
    <source>
        <dbReference type="ARBA" id="ARBA00022692"/>
    </source>
</evidence>
<feature type="transmembrane region" description="Helical" evidence="6">
    <location>
        <begin position="303"/>
        <end position="325"/>
    </location>
</feature>
<dbReference type="RefSeq" id="WP_258812193.1">
    <property type="nucleotide sequence ID" value="NZ_JANUGU010000004.1"/>
</dbReference>
<dbReference type="Proteomes" id="UP001204621">
    <property type="component" value="Unassembled WGS sequence"/>
</dbReference>
<keyword evidence="4 6" id="KW-1133">Transmembrane helix</keyword>
<feature type="transmembrane region" description="Helical" evidence="6">
    <location>
        <begin position="123"/>
        <end position="144"/>
    </location>
</feature>
<evidence type="ECO:0008006" key="9">
    <source>
        <dbReference type="Google" id="ProtNLM"/>
    </source>
</evidence>
<comment type="subcellular location">
    <subcellularLocation>
        <location evidence="1">Cell membrane</location>
        <topology evidence="1">Multi-pass membrane protein</topology>
    </subcellularLocation>
</comment>
<sequence>MSFLERPVSVGRSAALLAASGCVEFGLQFLIPMILVRNLAADDFGKYRIFMLTAGTALALAPAFMPQSLYYFLPRASTQGHGVVIGTVLAYLAGAGIVVAIVASPANPYVGAALREVFAASRGMSALFLMLWIVVSISTVLPVAEGRVAWRVLSDVCIAALRVAAIGLAAAYTHQLAWVVWALALEALVRLGVLAAYLATGTGGARLAFDPGFLLTQFRYCLPFAVGAALFVLRAQADQWIAATMLSHAAFAAFTIGAVVLPVASLIRQPINSAVLPHISQAFAAGDAGRIVYLLSRSNQVTALILLPAAGVLFAVAPELVSLVFTPKYEAATPVMRIYLLGIMFQSIATGYAFPSLNLGSLAMRINLGCLLFSIACSVVGVYYLGLAGAAIGSVLAFALGEALNFRVMGKRLGSAATEMLPIPTIFRIGLGIALGNVAAFALGGHVSENLFVLVMLKAIACTVCTVGLYVATGGMADLRLLRSSF</sequence>
<evidence type="ECO:0000313" key="8">
    <source>
        <dbReference type="Proteomes" id="UP001204621"/>
    </source>
</evidence>
<keyword evidence="5 6" id="KW-0472">Membrane</keyword>
<evidence type="ECO:0000256" key="1">
    <source>
        <dbReference type="ARBA" id="ARBA00004651"/>
    </source>
</evidence>
<feature type="transmembrane region" description="Helical" evidence="6">
    <location>
        <begin position="245"/>
        <end position="267"/>
    </location>
</feature>
<comment type="caution">
    <text evidence="7">The sequence shown here is derived from an EMBL/GenBank/DDBJ whole genome shotgun (WGS) entry which is preliminary data.</text>
</comment>
<keyword evidence="2" id="KW-1003">Cell membrane</keyword>
<feature type="transmembrane region" description="Helical" evidence="6">
    <location>
        <begin position="47"/>
        <end position="71"/>
    </location>
</feature>
<feature type="transmembrane region" description="Helical" evidence="6">
    <location>
        <begin position="178"/>
        <end position="200"/>
    </location>
</feature>
<feature type="transmembrane region" description="Helical" evidence="6">
    <location>
        <begin position="156"/>
        <end position="172"/>
    </location>
</feature>
<feature type="transmembrane region" description="Helical" evidence="6">
    <location>
        <begin position="212"/>
        <end position="233"/>
    </location>
</feature>
<dbReference type="EMBL" id="JANUGU010000004">
    <property type="protein sequence ID" value="MCS0659000.1"/>
    <property type="molecule type" value="Genomic_DNA"/>
</dbReference>
<protein>
    <recommendedName>
        <fullName evidence="9">Polysaccharide biosynthesis protein C-terminal domain-containing protein</fullName>
    </recommendedName>
</protein>
<feature type="transmembrane region" description="Helical" evidence="6">
    <location>
        <begin position="451"/>
        <end position="473"/>
    </location>
</feature>
<reference evidence="7 8" key="1">
    <citation type="submission" date="2022-08" db="EMBL/GenBank/DDBJ databases">
        <title>Reclassification of Massilia species as members of the genera Telluria, Duganella, Pseudoduganella, Mokoshia gen. nov. and Zemynaea gen. nov. using orthogonal and non-orthogonal genome-based approaches.</title>
        <authorList>
            <person name="Bowman J.P."/>
        </authorList>
    </citation>
    <scope>NUCLEOTIDE SEQUENCE [LARGE SCALE GENOMIC DNA]</scope>
    <source>
        <strain evidence="7 8">JCM 31606</strain>
    </source>
</reference>
<feature type="transmembrane region" description="Helical" evidence="6">
    <location>
        <begin position="337"/>
        <end position="354"/>
    </location>
</feature>
<gene>
    <name evidence="7" type="ORF">NX778_13095</name>
</gene>
<feature type="transmembrane region" description="Helical" evidence="6">
    <location>
        <begin position="12"/>
        <end position="35"/>
    </location>
</feature>
<proteinExistence type="predicted"/>
<feature type="transmembrane region" description="Helical" evidence="6">
    <location>
        <begin position="83"/>
        <end position="103"/>
    </location>
</feature>
<dbReference type="InterPro" id="IPR050833">
    <property type="entry name" value="Poly_Biosynth_Transport"/>
</dbReference>
<evidence type="ECO:0000313" key="7">
    <source>
        <dbReference type="EMBL" id="MCS0659000.1"/>
    </source>
</evidence>
<evidence type="ECO:0000256" key="2">
    <source>
        <dbReference type="ARBA" id="ARBA00022475"/>
    </source>
</evidence>
<evidence type="ECO:0000256" key="6">
    <source>
        <dbReference type="SAM" id="Phobius"/>
    </source>
</evidence>
<dbReference type="PANTHER" id="PTHR30250:SF31">
    <property type="entry name" value="INNER MEMBRANE PROTEIN YGHQ"/>
    <property type="match status" value="1"/>
</dbReference>
<keyword evidence="8" id="KW-1185">Reference proteome</keyword>
<feature type="transmembrane region" description="Helical" evidence="6">
    <location>
        <begin position="421"/>
        <end position="445"/>
    </location>
</feature>
<organism evidence="7 8">
    <name type="scientific">Massilia terrae</name>
    <dbReference type="NCBI Taxonomy" id="1811224"/>
    <lineage>
        <taxon>Bacteria</taxon>
        <taxon>Pseudomonadati</taxon>
        <taxon>Pseudomonadota</taxon>
        <taxon>Betaproteobacteria</taxon>
        <taxon>Burkholderiales</taxon>
        <taxon>Oxalobacteraceae</taxon>
        <taxon>Telluria group</taxon>
        <taxon>Massilia</taxon>
    </lineage>
</organism>